<dbReference type="HAMAP" id="MF_00235">
    <property type="entry name" value="Adenylate_kinase_Adk"/>
    <property type="match status" value="1"/>
</dbReference>
<comment type="function">
    <text evidence="5">Catalyzes the reversible transfer of the terminal phosphate group between ATP and AMP. Plays an important role in cellular energy homeostasis and in adenine nucleotide metabolism.</text>
</comment>
<comment type="domain">
    <text evidence="5">Consists of three domains, a large central CORE domain and two small peripheral domains, NMPbind and LID, which undergo movements during catalysis. The LID domain closes over the site of phosphoryl transfer upon ATP binding. Assembling and dissambling the active center during each catalytic cycle provides an effective means to prevent ATP hydrolysis.</text>
</comment>
<proteinExistence type="inferred from homology"/>
<dbReference type="SUPFAM" id="SSF52540">
    <property type="entry name" value="P-loop containing nucleoside triphosphate hydrolases"/>
    <property type="match status" value="1"/>
</dbReference>
<organism evidence="8 9">
    <name type="scientific">candidate division WWE3 bacterium GW2011_GWB1_44_4</name>
    <dbReference type="NCBI Taxonomy" id="1619116"/>
    <lineage>
        <taxon>Bacteria</taxon>
        <taxon>Katanobacteria</taxon>
    </lineage>
</organism>
<dbReference type="GO" id="GO:0005524">
    <property type="term" value="F:ATP binding"/>
    <property type="evidence" value="ECO:0007669"/>
    <property type="project" value="UniProtKB-UniRule"/>
</dbReference>
<feature type="binding site" evidence="5">
    <location>
        <begin position="56"/>
        <end position="58"/>
    </location>
    <ligand>
        <name>AMP</name>
        <dbReference type="ChEBI" id="CHEBI:456215"/>
    </ligand>
</feature>
<dbReference type="AlphaFoldDB" id="A0A0G1JEX5"/>
<dbReference type="GO" id="GO:0004017">
    <property type="term" value="F:AMP kinase activity"/>
    <property type="evidence" value="ECO:0007669"/>
    <property type="project" value="UniProtKB-UniRule"/>
</dbReference>
<reference evidence="8 9" key="1">
    <citation type="journal article" date="2015" name="Nature">
        <title>rRNA introns, odd ribosomes, and small enigmatic genomes across a large radiation of phyla.</title>
        <authorList>
            <person name="Brown C.T."/>
            <person name="Hug L.A."/>
            <person name="Thomas B.C."/>
            <person name="Sharon I."/>
            <person name="Castelle C.J."/>
            <person name="Singh A."/>
            <person name="Wilkins M.J."/>
            <person name="Williams K.H."/>
            <person name="Banfield J.F."/>
        </authorList>
    </citation>
    <scope>NUCLEOTIDE SEQUENCE [LARGE SCALE GENOMIC DNA]</scope>
</reference>
<gene>
    <name evidence="5" type="primary">adk</name>
    <name evidence="8" type="ORF">UW65_C0001G0023</name>
</gene>
<dbReference type="GO" id="GO:0044209">
    <property type="term" value="P:AMP salvage"/>
    <property type="evidence" value="ECO:0007669"/>
    <property type="project" value="UniProtKB-UniRule"/>
</dbReference>
<dbReference type="InterPro" id="IPR027417">
    <property type="entry name" value="P-loop_NTPase"/>
</dbReference>
<sequence length="208" mass="23448">MKILLIGPQGCGKGTIGELLAKEFGIPTISVGQLLRLASLSSPHYLRIQEDINKGALVPEVIVVELLTEELKKDIYTNGFIFDGWGRRISDLKAFDPGFDIVIVFELSRETSIKRITGRRICSADGKTYNIYTLPQDVKNCTGELEQRDDDTEDAVTKRLGIYYTETAEVIDFFDNKHKTIHVNAEPMPEVIFRDILAKLAQFPSQRQ</sequence>
<keyword evidence="5 7" id="KW-0067">ATP-binding</keyword>
<dbReference type="Proteomes" id="UP000034783">
    <property type="component" value="Unassembled WGS sequence"/>
</dbReference>
<name>A0A0G1JEX5_UNCKA</name>
<evidence type="ECO:0000256" key="7">
    <source>
        <dbReference type="RuleBase" id="RU003331"/>
    </source>
</evidence>
<evidence type="ECO:0000256" key="1">
    <source>
        <dbReference type="ARBA" id="ARBA00022679"/>
    </source>
</evidence>
<comment type="pathway">
    <text evidence="5">Purine metabolism; AMP biosynthesis via salvage pathway; AMP from ADP: step 1/1.</text>
</comment>
<feature type="binding site" evidence="5">
    <location>
        <position position="119"/>
    </location>
    <ligand>
        <name>ATP</name>
        <dbReference type="ChEBI" id="CHEBI:30616"/>
    </ligand>
</feature>
<feature type="binding site" evidence="5">
    <location>
        <begin position="10"/>
        <end position="15"/>
    </location>
    <ligand>
        <name>ATP</name>
        <dbReference type="ChEBI" id="CHEBI:30616"/>
    </ligand>
</feature>
<keyword evidence="5" id="KW-0963">Cytoplasm</keyword>
<comment type="caution">
    <text evidence="8">The sequence shown here is derived from an EMBL/GenBank/DDBJ whole genome shotgun (WGS) entry which is preliminary data.</text>
</comment>
<dbReference type="CDD" id="cd01428">
    <property type="entry name" value="ADK"/>
    <property type="match status" value="1"/>
</dbReference>
<accession>A0A0G1JEX5</accession>
<feature type="binding site" evidence="5">
    <location>
        <begin position="128"/>
        <end position="129"/>
    </location>
    <ligand>
        <name>ATP</name>
        <dbReference type="ChEBI" id="CHEBI:30616"/>
    </ligand>
</feature>
<evidence type="ECO:0000313" key="9">
    <source>
        <dbReference type="Proteomes" id="UP000034783"/>
    </source>
</evidence>
<keyword evidence="1 5" id="KW-0808">Transferase</keyword>
<keyword evidence="2 5" id="KW-0545">Nucleotide biosynthesis</keyword>
<feature type="binding site" evidence="5">
    <location>
        <position position="187"/>
    </location>
    <ligand>
        <name>ATP</name>
        <dbReference type="ChEBI" id="CHEBI:30616"/>
    </ligand>
</feature>
<comment type="catalytic activity">
    <reaction evidence="5 7">
        <text>AMP + ATP = 2 ADP</text>
        <dbReference type="Rhea" id="RHEA:12973"/>
        <dbReference type="ChEBI" id="CHEBI:30616"/>
        <dbReference type="ChEBI" id="CHEBI:456215"/>
        <dbReference type="ChEBI" id="CHEBI:456216"/>
        <dbReference type="EC" id="2.7.4.3"/>
    </reaction>
</comment>
<evidence type="ECO:0000256" key="4">
    <source>
        <dbReference type="ARBA" id="ARBA00022777"/>
    </source>
</evidence>
<protein>
    <recommendedName>
        <fullName evidence="5 7">Adenylate kinase</fullName>
        <shortName evidence="5">AK</shortName>
        <ecNumber evidence="5 7">2.7.4.3</ecNumber>
    </recommendedName>
    <alternativeName>
        <fullName evidence="5">ATP-AMP transphosphorylase</fullName>
    </alternativeName>
    <alternativeName>
        <fullName evidence="5">ATP:AMP phosphotransferase</fullName>
    </alternativeName>
    <alternativeName>
        <fullName evidence="5">Adenylate monophosphate kinase</fullName>
    </alternativeName>
</protein>
<keyword evidence="4 5" id="KW-0418">Kinase</keyword>
<dbReference type="InterPro" id="IPR000850">
    <property type="entry name" value="Adenylat/UMP-CMP_kin"/>
</dbReference>
<comment type="subunit">
    <text evidence="5 7">Monomer.</text>
</comment>
<evidence type="ECO:0000256" key="2">
    <source>
        <dbReference type="ARBA" id="ARBA00022727"/>
    </source>
</evidence>
<evidence type="ECO:0000256" key="3">
    <source>
        <dbReference type="ARBA" id="ARBA00022741"/>
    </source>
</evidence>
<comment type="caution">
    <text evidence="5">Lacks conserved residue(s) required for the propagation of feature annotation.</text>
</comment>
<comment type="similarity">
    <text evidence="5 6">Belongs to the adenylate kinase family.</text>
</comment>
<dbReference type="Gene3D" id="3.40.50.300">
    <property type="entry name" value="P-loop containing nucleotide triphosphate hydrolases"/>
    <property type="match status" value="1"/>
</dbReference>
<evidence type="ECO:0000313" key="8">
    <source>
        <dbReference type="EMBL" id="KKT70161.1"/>
    </source>
</evidence>
<feature type="binding site" evidence="5">
    <location>
        <position position="159"/>
    </location>
    <ligand>
        <name>AMP</name>
        <dbReference type="ChEBI" id="CHEBI:456215"/>
    </ligand>
</feature>
<feature type="binding site" evidence="5">
    <location>
        <position position="36"/>
    </location>
    <ligand>
        <name>AMP</name>
        <dbReference type="ChEBI" id="CHEBI:456215"/>
    </ligand>
</feature>
<dbReference type="PRINTS" id="PR00094">
    <property type="entry name" value="ADENYLTKNASE"/>
</dbReference>
<dbReference type="Pfam" id="PF00406">
    <property type="entry name" value="ADK"/>
    <property type="match status" value="1"/>
</dbReference>
<dbReference type="GO" id="GO:0005737">
    <property type="term" value="C:cytoplasm"/>
    <property type="evidence" value="ECO:0007669"/>
    <property type="project" value="UniProtKB-SubCell"/>
</dbReference>
<dbReference type="UniPathway" id="UPA00588">
    <property type="reaction ID" value="UER00649"/>
</dbReference>
<dbReference type="EMBL" id="LCJD01000001">
    <property type="protein sequence ID" value="KKT70161.1"/>
    <property type="molecule type" value="Genomic_DNA"/>
</dbReference>
<feature type="binding site" evidence="5">
    <location>
        <position position="148"/>
    </location>
    <ligand>
        <name>AMP</name>
        <dbReference type="ChEBI" id="CHEBI:456215"/>
    </ligand>
</feature>
<evidence type="ECO:0000256" key="5">
    <source>
        <dbReference type="HAMAP-Rule" id="MF_00235"/>
    </source>
</evidence>
<evidence type="ECO:0000256" key="6">
    <source>
        <dbReference type="RuleBase" id="RU003330"/>
    </source>
</evidence>
<dbReference type="EC" id="2.7.4.3" evidence="5 7"/>
<dbReference type="PANTHER" id="PTHR23359">
    <property type="entry name" value="NUCLEOTIDE KINASE"/>
    <property type="match status" value="1"/>
</dbReference>
<comment type="subcellular location">
    <subcellularLocation>
        <location evidence="5 7">Cytoplasm</location>
    </subcellularLocation>
</comment>
<keyword evidence="3 5" id="KW-0547">Nucleotide-binding</keyword>